<evidence type="ECO:0000313" key="3">
    <source>
        <dbReference type="EMBL" id="MFC6764892.1"/>
    </source>
</evidence>
<dbReference type="RefSeq" id="WP_273737945.1">
    <property type="nucleotide sequence ID" value="NZ_JAQIVI010000107.1"/>
</dbReference>
<comment type="caution">
    <text evidence="3">The sequence shown here is derived from an EMBL/GenBank/DDBJ whole genome shotgun (WGS) entry which is preliminary data.</text>
</comment>
<gene>
    <name evidence="3" type="ORF">ACFQE6_07685</name>
</gene>
<reference evidence="3 4" key="1">
    <citation type="journal article" date="2019" name="Int. J. Syst. Evol. Microbiol.">
        <title>The Global Catalogue of Microorganisms (GCM) 10K type strain sequencing project: providing services to taxonomists for standard genome sequencing and annotation.</title>
        <authorList>
            <consortium name="The Broad Institute Genomics Platform"/>
            <consortium name="The Broad Institute Genome Sequencing Center for Infectious Disease"/>
            <person name="Wu L."/>
            <person name="Ma J."/>
        </authorList>
    </citation>
    <scope>NUCLEOTIDE SEQUENCE [LARGE SCALE GENOMIC DNA]</scope>
    <source>
        <strain evidence="3 4">LMG 29247</strain>
    </source>
</reference>
<dbReference type="SMART" id="SM00849">
    <property type="entry name" value="Lactamase_B"/>
    <property type="match status" value="1"/>
</dbReference>
<name>A0ABD5SMN9_9EURY</name>
<dbReference type="Pfam" id="PF00753">
    <property type="entry name" value="Lactamase_B"/>
    <property type="match status" value="1"/>
</dbReference>
<dbReference type="PROSITE" id="PS51841">
    <property type="entry name" value="LTD"/>
    <property type="match status" value="1"/>
</dbReference>
<protein>
    <submittedName>
        <fullName evidence="3">Lamin tail domain-containing protein</fullName>
    </submittedName>
</protein>
<accession>A0ABD5SMN9</accession>
<dbReference type="Gene3D" id="2.60.40.1260">
    <property type="entry name" value="Lamin Tail domain"/>
    <property type="match status" value="1"/>
</dbReference>
<dbReference type="InterPro" id="IPR001279">
    <property type="entry name" value="Metallo-B-lactamas"/>
</dbReference>
<proteinExistence type="predicted"/>
<dbReference type="InterPro" id="IPR001322">
    <property type="entry name" value="Lamin_tail_dom"/>
</dbReference>
<dbReference type="CDD" id="cd07731">
    <property type="entry name" value="ComA-like_MBL-fold"/>
    <property type="match status" value="1"/>
</dbReference>
<feature type="domain" description="LTD" evidence="2">
    <location>
        <begin position="362"/>
        <end position="481"/>
    </location>
</feature>
<sequence length="481" mass="51141">MIRRRLLSVLVVVVLITLAGCGGVISDEATSPDETTEPTPESPGETQDERTAGSNGTVSVNFINVGQGSSTLIVGPTNETMLIDSGDWSDDGEDVLAYLRKHNIDRIDYLVTTHADSDHIGGHEAVIDYFETEGDGIGAVYDPGITSTSQTYQGYLDAIDEHNVTLYETRAGDQIPFEGVETQVLAPPEGYIANGDRNENSIVLRLGFGRSSFLLPGDGETASEQFLVDEYGAGLNASVLSAGHHGSQSSSGSEFLDVTDPHIAVVSSAYDSQYGHPHESALDRFSQQSIRTYWTATHGNVRLTSNGSAITVATQRDAPTAPLALRDGDPIEPGVDDDLQNRTVISITESTTAPAVPDGGTETDPAESTDRAGALSIVTIHEDASGDDSNNLNDEYIVFENTGDQPLELDGWSVADEADHTYTFPSGFALDPGAQVTLHTGSGTDSSSDLYWNSGRGVWNNGGDTVTVRNDSGTVVLEEEY</sequence>
<dbReference type="EMBL" id="JBHSWV010000107">
    <property type="protein sequence ID" value="MFC6764892.1"/>
    <property type="molecule type" value="Genomic_DNA"/>
</dbReference>
<dbReference type="Proteomes" id="UP001596383">
    <property type="component" value="Unassembled WGS sequence"/>
</dbReference>
<dbReference type="Gene3D" id="3.60.15.10">
    <property type="entry name" value="Ribonuclease Z/Hydroxyacylglutathione hydrolase-like"/>
    <property type="match status" value="1"/>
</dbReference>
<evidence type="ECO:0000313" key="4">
    <source>
        <dbReference type="Proteomes" id="UP001596383"/>
    </source>
</evidence>
<dbReference type="InterPro" id="IPR052159">
    <property type="entry name" value="Competence_DNA_uptake"/>
</dbReference>
<feature type="region of interest" description="Disordered" evidence="1">
    <location>
        <begin position="26"/>
        <end position="58"/>
    </location>
</feature>
<feature type="region of interest" description="Disordered" evidence="1">
    <location>
        <begin position="348"/>
        <end position="370"/>
    </location>
</feature>
<dbReference type="AlphaFoldDB" id="A0ABD5SMN9"/>
<dbReference type="InterPro" id="IPR036415">
    <property type="entry name" value="Lamin_tail_dom_sf"/>
</dbReference>
<dbReference type="SUPFAM" id="SSF74853">
    <property type="entry name" value="Lamin A/C globular tail domain"/>
    <property type="match status" value="1"/>
</dbReference>
<evidence type="ECO:0000259" key="2">
    <source>
        <dbReference type="PROSITE" id="PS51841"/>
    </source>
</evidence>
<evidence type="ECO:0000256" key="1">
    <source>
        <dbReference type="SAM" id="MobiDB-lite"/>
    </source>
</evidence>
<keyword evidence="4" id="KW-1185">Reference proteome</keyword>
<dbReference type="InterPro" id="IPR036866">
    <property type="entry name" value="RibonucZ/Hydroxyglut_hydro"/>
</dbReference>
<organism evidence="3 4">
    <name type="scientific">Natrinema soli</name>
    <dbReference type="NCBI Taxonomy" id="1930624"/>
    <lineage>
        <taxon>Archaea</taxon>
        <taxon>Methanobacteriati</taxon>
        <taxon>Methanobacteriota</taxon>
        <taxon>Stenosarchaea group</taxon>
        <taxon>Halobacteria</taxon>
        <taxon>Halobacteriales</taxon>
        <taxon>Natrialbaceae</taxon>
        <taxon>Natrinema</taxon>
    </lineage>
</organism>
<dbReference type="InterPro" id="IPR035681">
    <property type="entry name" value="ComA-like_MBL"/>
</dbReference>
<dbReference type="SUPFAM" id="SSF56281">
    <property type="entry name" value="Metallo-hydrolase/oxidoreductase"/>
    <property type="match status" value="1"/>
</dbReference>
<dbReference type="PROSITE" id="PS51257">
    <property type="entry name" value="PROKAR_LIPOPROTEIN"/>
    <property type="match status" value="1"/>
</dbReference>
<dbReference type="PANTHER" id="PTHR30619:SF1">
    <property type="entry name" value="RECOMBINATION PROTEIN 2"/>
    <property type="match status" value="1"/>
</dbReference>
<dbReference type="PANTHER" id="PTHR30619">
    <property type="entry name" value="DNA INTERNALIZATION/COMPETENCE PROTEIN COMEC/REC2"/>
    <property type="match status" value="1"/>
</dbReference>
<dbReference type="Pfam" id="PF00932">
    <property type="entry name" value="LTD"/>
    <property type="match status" value="1"/>
</dbReference>